<dbReference type="InterPro" id="IPR024742">
    <property type="entry name" value="Glycogen_debranch_N"/>
</dbReference>
<dbReference type="Proteomes" id="UP000839052">
    <property type="component" value="Chromosome"/>
</dbReference>
<dbReference type="EMBL" id="OU912926">
    <property type="protein sequence ID" value="CAG9932351.1"/>
    <property type="molecule type" value="Genomic_DNA"/>
</dbReference>
<sequence length="681" mass="76074">MIQSISIKAMDETIFQLGRGVCGNFERAVEREWLVTNGMGGYASGTVGDLNTRRYHGLLMAALSPPAGRTLLVAKVDATVRYGGKTYHLSCNEFVDGTVTPHGYLHLESFFLDGTVPVWHYALADALIEKRVLMAPGQNTTYLHFRVLRASDTLELELMPLCTYRDYHSHSHGGWDMDIHGITNGFEVHAFQGARPYRVICDGARFIADPAWYWNFKHRMETMRGLDDSEDLFCPGRLTLALDDGQDATLVISTESASPENFAVVSARIHESSQALFAALPSDAPRWIRQMALATDQFIVGRYRDGHPAGKTVIAGYPWFGDWGRDTMIALPGLTLALQRFDMAASILRTFAAHISEGMLPNRFPDHDETPEYNAVDATLWYFHAVDQYTRRSGGIALAKELYPVLVDIIDYHHKGTRYGIKVDIRDGLLAAGEDGTQLTWMDVKIGDWVVTPRIGKPVEVNALWYNALAIMAALSKQLGKIKSADEYREAAAHVRSSFQRFWNGEQGYLYDVIDGPEGMPDSNGRKYDSRLRPNQILAVALPNSPLDEDQQKAVVDVCARELLTSHGLRSLARNQPGYVAYYRGNPVQRDAAYHQGTVWAWLIGPFVDAHYRVYQDADKARSFLEPLGLHLGEACIGNVSEIFDAEPPFTPRGCFAQAWSVAEVLRAWLDLHNASIGKRK</sequence>
<dbReference type="InterPro" id="IPR010401">
    <property type="entry name" value="AGL/Gdb1"/>
</dbReference>
<dbReference type="Pfam" id="PF06202">
    <property type="entry name" value="GDE_C"/>
    <property type="match status" value="1"/>
</dbReference>
<dbReference type="PANTHER" id="PTHR10569:SF2">
    <property type="entry name" value="GLYCOGEN DEBRANCHING ENZYME"/>
    <property type="match status" value="1"/>
</dbReference>
<dbReference type="InterPro" id="IPR012341">
    <property type="entry name" value="6hp_glycosidase-like_sf"/>
</dbReference>
<dbReference type="InterPro" id="IPR008928">
    <property type="entry name" value="6-hairpin_glycosidase_sf"/>
</dbReference>
<proteinExistence type="predicted"/>
<evidence type="ECO:0000313" key="4">
    <source>
        <dbReference type="Proteomes" id="UP000839052"/>
    </source>
</evidence>
<accession>A0ABN8AME9</accession>
<evidence type="ECO:0000313" key="3">
    <source>
        <dbReference type="EMBL" id="CAG9932351.1"/>
    </source>
</evidence>
<name>A0ABN8AME9_9PROT</name>
<dbReference type="Gene3D" id="1.50.10.10">
    <property type="match status" value="1"/>
</dbReference>
<dbReference type="NCBIfam" id="TIGR01561">
    <property type="entry name" value="gde_arch"/>
    <property type="match status" value="1"/>
</dbReference>
<dbReference type="RefSeq" id="WP_239796297.1">
    <property type="nucleotide sequence ID" value="NZ_OU912926.1"/>
</dbReference>
<gene>
    <name evidence="3" type="primary">malQ</name>
    <name evidence="3" type="ORF">NTG6680_1098</name>
</gene>
<organism evidence="3 4">
    <name type="scientific">Candidatus Nitrotoga arctica</name>
    <dbReference type="NCBI Taxonomy" id="453162"/>
    <lineage>
        <taxon>Bacteria</taxon>
        <taxon>Pseudomonadati</taxon>
        <taxon>Pseudomonadota</taxon>
        <taxon>Betaproteobacteria</taxon>
        <taxon>Nitrosomonadales</taxon>
        <taxon>Gallionellaceae</taxon>
        <taxon>Candidatus Nitrotoga</taxon>
    </lineage>
</organism>
<dbReference type="SUPFAM" id="SSF48208">
    <property type="entry name" value="Six-hairpin glycosidases"/>
    <property type="match status" value="1"/>
</dbReference>
<dbReference type="InterPro" id="IPR006451">
    <property type="entry name" value="Glycogen_debranch_arc"/>
</dbReference>
<dbReference type="PANTHER" id="PTHR10569">
    <property type="entry name" value="GLYCOGEN DEBRANCHING ENZYME"/>
    <property type="match status" value="1"/>
</dbReference>
<evidence type="ECO:0000259" key="1">
    <source>
        <dbReference type="Pfam" id="PF06202"/>
    </source>
</evidence>
<dbReference type="Pfam" id="PF12439">
    <property type="entry name" value="GDE_N"/>
    <property type="match status" value="1"/>
</dbReference>
<keyword evidence="4" id="KW-1185">Reference proteome</keyword>
<feature type="domain" description="Glycogen debranching enzyme C-terminal" evidence="1">
    <location>
        <begin position="294"/>
        <end position="667"/>
    </location>
</feature>
<evidence type="ECO:0000259" key="2">
    <source>
        <dbReference type="Pfam" id="PF12439"/>
    </source>
</evidence>
<protein>
    <submittedName>
        <fullName evidence="3">Glycogen debranching protein</fullName>
    </submittedName>
</protein>
<feature type="domain" description="Glycogen debranching enzyme bacterial and archaeal type N-terminal" evidence="2">
    <location>
        <begin position="31"/>
        <end position="248"/>
    </location>
</feature>
<reference evidence="3 4" key="1">
    <citation type="submission" date="2021-10" db="EMBL/GenBank/DDBJ databases">
        <authorList>
            <person name="Koch H."/>
        </authorList>
    </citation>
    <scope>NUCLEOTIDE SEQUENCE [LARGE SCALE GENOMIC DNA]</scope>
    <source>
        <strain evidence="3">6680</strain>
    </source>
</reference>
<dbReference type="InterPro" id="IPR032790">
    <property type="entry name" value="GDE_C"/>
</dbReference>